<gene>
    <name evidence="1" type="ORF">G8770_16120</name>
</gene>
<dbReference type="RefSeq" id="WP_167189094.1">
    <property type="nucleotide sequence ID" value="NZ_JAAONZ010000014.1"/>
</dbReference>
<dbReference type="Proteomes" id="UP000787472">
    <property type="component" value="Unassembled WGS sequence"/>
</dbReference>
<dbReference type="SUPFAM" id="SSF46955">
    <property type="entry name" value="Putative DNA-binding domain"/>
    <property type="match status" value="1"/>
</dbReference>
<reference evidence="1" key="1">
    <citation type="submission" date="2020-03" db="EMBL/GenBank/DDBJ databases">
        <authorList>
            <person name="Guo F."/>
        </authorList>
    </citation>
    <scope>NUCLEOTIDE SEQUENCE</scope>
    <source>
        <strain evidence="1">JCM 30134</strain>
    </source>
</reference>
<proteinExistence type="predicted"/>
<accession>A0A9E5MMQ5</accession>
<protein>
    <submittedName>
        <fullName evidence="1">AlpA family transcriptional regulator</fullName>
    </submittedName>
</protein>
<sequence>MTAKILRVKDVIHMTGLSRSTIYAEVAKGNFPHQVQLTGSRSVGWHESTITQWIESRQAPELVTRKE</sequence>
<dbReference type="AlphaFoldDB" id="A0A9E5MMQ5"/>
<dbReference type="InterPro" id="IPR009061">
    <property type="entry name" value="DNA-bd_dom_put_sf"/>
</dbReference>
<organism evidence="1 2">
    <name type="scientific">Pseudomaricurvus hydrocarbonicus</name>
    <dbReference type="NCBI Taxonomy" id="1470433"/>
    <lineage>
        <taxon>Bacteria</taxon>
        <taxon>Pseudomonadati</taxon>
        <taxon>Pseudomonadota</taxon>
        <taxon>Gammaproteobacteria</taxon>
        <taxon>Cellvibrionales</taxon>
        <taxon>Cellvibrionaceae</taxon>
        <taxon>Pseudomaricurvus</taxon>
    </lineage>
</organism>
<dbReference type="PANTHER" id="PTHR36154:SF1">
    <property type="entry name" value="DNA-BINDING TRANSCRIPTIONAL ACTIVATOR ALPA"/>
    <property type="match status" value="1"/>
</dbReference>
<dbReference type="InterPro" id="IPR052931">
    <property type="entry name" value="Prophage_regulatory_activator"/>
</dbReference>
<evidence type="ECO:0000313" key="1">
    <source>
        <dbReference type="EMBL" id="NHO67075.1"/>
    </source>
</evidence>
<keyword evidence="2" id="KW-1185">Reference proteome</keyword>
<dbReference type="EMBL" id="JAAONZ010000014">
    <property type="protein sequence ID" value="NHO67075.1"/>
    <property type="molecule type" value="Genomic_DNA"/>
</dbReference>
<evidence type="ECO:0000313" key="2">
    <source>
        <dbReference type="Proteomes" id="UP000787472"/>
    </source>
</evidence>
<dbReference type="Pfam" id="PF05930">
    <property type="entry name" value="Phage_AlpA"/>
    <property type="match status" value="1"/>
</dbReference>
<dbReference type="PANTHER" id="PTHR36154">
    <property type="entry name" value="DNA-BINDING TRANSCRIPTIONAL ACTIVATOR ALPA"/>
    <property type="match status" value="1"/>
</dbReference>
<name>A0A9E5MMQ5_9GAMM</name>
<comment type="caution">
    <text evidence="1">The sequence shown here is derived from an EMBL/GenBank/DDBJ whole genome shotgun (WGS) entry which is preliminary data.</text>
</comment>
<dbReference type="Gene3D" id="1.10.238.160">
    <property type="match status" value="1"/>
</dbReference>
<dbReference type="InterPro" id="IPR010260">
    <property type="entry name" value="AlpA"/>
</dbReference>